<dbReference type="Proteomes" id="UP001189429">
    <property type="component" value="Unassembled WGS sequence"/>
</dbReference>
<evidence type="ECO:0000256" key="1">
    <source>
        <dbReference type="SAM" id="MobiDB-lite"/>
    </source>
</evidence>
<feature type="compositionally biased region" description="Basic and acidic residues" evidence="1">
    <location>
        <begin position="146"/>
        <end position="157"/>
    </location>
</feature>
<sequence length="157" mass="16984">MRSGRHARRRNGACITAQSFFGTCRMGCVSQSVATSTSIVQGEVFRAETFATYGSAMRDSFNGRGLCATSGGIRQDVIVGVNMGGRVSQSIPAPVLVVPADTPPTRGRPLHVGARSELHDGLRTPLQAAEQHEHRHEARRHGARVHRPDQREPDCST</sequence>
<organism evidence="2 3">
    <name type="scientific">Prorocentrum cordatum</name>
    <dbReference type="NCBI Taxonomy" id="2364126"/>
    <lineage>
        <taxon>Eukaryota</taxon>
        <taxon>Sar</taxon>
        <taxon>Alveolata</taxon>
        <taxon>Dinophyceae</taxon>
        <taxon>Prorocentrales</taxon>
        <taxon>Prorocentraceae</taxon>
        <taxon>Prorocentrum</taxon>
    </lineage>
</organism>
<accession>A0ABN9TRG8</accession>
<comment type="caution">
    <text evidence="2">The sequence shown here is derived from an EMBL/GenBank/DDBJ whole genome shotgun (WGS) entry which is preliminary data.</text>
</comment>
<evidence type="ECO:0000313" key="3">
    <source>
        <dbReference type="Proteomes" id="UP001189429"/>
    </source>
</evidence>
<feature type="region of interest" description="Disordered" evidence="1">
    <location>
        <begin position="128"/>
        <end position="157"/>
    </location>
</feature>
<name>A0ABN9TRG8_9DINO</name>
<evidence type="ECO:0000313" key="2">
    <source>
        <dbReference type="EMBL" id="CAK0848547.1"/>
    </source>
</evidence>
<reference evidence="2" key="1">
    <citation type="submission" date="2023-10" db="EMBL/GenBank/DDBJ databases">
        <authorList>
            <person name="Chen Y."/>
            <person name="Shah S."/>
            <person name="Dougan E. K."/>
            <person name="Thang M."/>
            <person name="Chan C."/>
        </authorList>
    </citation>
    <scope>NUCLEOTIDE SEQUENCE [LARGE SCALE GENOMIC DNA]</scope>
</reference>
<proteinExistence type="predicted"/>
<gene>
    <name evidence="2" type="ORF">PCOR1329_LOCUS41447</name>
</gene>
<protein>
    <submittedName>
        <fullName evidence="2">Uncharacterized protein</fullName>
    </submittedName>
</protein>
<dbReference type="EMBL" id="CAUYUJ010014986">
    <property type="protein sequence ID" value="CAK0848547.1"/>
    <property type="molecule type" value="Genomic_DNA"/>
</dbReference>
<keyword evidence="3" id="KW-1185">Reference proteome</keyword>